<dbReference type="Gene3D" id="3.40.50.12140">
    <property type="entry name" value="Domain of unknown function DUF4159"/>
    <property type="match status" value="1"/>
</dbReference>
<dbReference type="InterPro" id="IPR024163">
    <property type="entry name" value="Aerotolerance_reg_N"/>
</dbReference>
<dbReference type="RefSeq" id="WP_271185708.1">
    <property type="nucleotide sequence ID" value="NZ_BSFE01000002.1"/>
</dbReference>
<evidence type="ECO:0000256" key="1">
    <source>
        <dbReference type="SAM" id="Phobius"/>
    </source>
</evidence>
<dbReference type="InterPro" id="IPR029062">
    <property type="entry name" value="Class_I_gatase-like"/>
</dbReference>
<name>A0A9W6IK00_9PROT</name>
<keyword evidence="1" id="KW-0472">Membrane</keyword>
<dbReference type="Pfam" id="PF07584">
    <property type="entry name" value="BatA"/>
    <property type="match status" value="1"/>
</dbReference>
<dbReference type="PANTHER" id="PTHR37464">
    <property type="entry name" value="BLL2463 PROTEIN"/>
    <property type="match status" value="1"/>
</dbReference>
<dbReference type="NCBIfam" id="TIGR02226">
    <property type="entry name" value="two_anch"/>
    <property type="match status" value="1"/>
</dbReference>
<dbReference type="EMBL" id="BSFE01000002">
    <property type="protein sequence ID" value="GLK51323.1"/>
    <property type="molecule type" value="Genomic_DNA"/>
</dbReference>
<feature type="transmembrane region" description="Helical" evidence="1">
    <location>
        <begin position="642"/>
        <end position="662"/>
    </location>
</feature>
<dbReference type="Proteomes" id="UP001143486">
    <property type="component" value="Unassembled WGS sequence"/>
</dbReference>
<feature type="domain" description="DUF4159" evidence="3">
    <location>
        <begin position="681"/>
        <end position="886"/>
    </location>
</feature>
<protein>
    <submittedName>
        <fullName evidence="4">LytTR family transcriptional regulator</fullName>
    </submittedName>
</protein>
<feature type="transmembrane region" description="Helical" evidence="1">
    <location>
        <begin position="616"/>
        <end position="635"/>
    </location>
</feature>
<dbReference type="InterPro" id="IPR025297">
    <property type="entry name" value="DUF4159"/>
</dbReference>
<keyword evidence="1" id="KW-1133">Transmembrane helix</keyword>
<dbReference type="SUPFAM" id="SSF52317">
    <property type="entry name" value="Class I glutamine amidotransferase-like"/>
    <property type="match status" value="1"/>
</dbReference>
<evidence type="ECO:0000313" key="5">
    <source>
        <dbReference type="Proteomes" id="UP001143486"/>
    </source>
</evidence>
<reference evidence="4" key="2">
    <citation type="submission" date="2023-01" db="EMBL/GenBank/DDBJ databases">
        <authorList>
            <person name="Sun Q."/>
            <person name="Evtushenko L."/>
        </authorList>
    </citation>
    <scope>NUCLEOTIDE SEQUENCE</scope>
    <source>
        <strain evidence="4">VKM B-1513</strain>
    </source>
</reference>
<keyword evidence="1" id="KW-0812">Transmembrane</keyword>
<feature type="domain" description="Aerotolerance regulator N-terminal" evidence="2">
    <location>
        <begin position="7"/>
        <end position="81"/>
    </location>
</feature>
<keyword evidence="5" id="KW-1185">Reference proteome</keyword>
<evidence type="ECO:0000259" key="3">
    <source>
        <dbReference type="Pfam" id="PF13709"/>
    </source>
</evidence>
<gene>
    <name evidence="4" type="ORF">GCM10017621_08310</name>
</gene>
<dbReference type="Pfam" id="PF13709">
    <property type="entry name" value="DUF4159"/>
    <property type="match status" value="1"/>
</dbReference>
<comment type="caution">
    <text evidence="4">The sequence shown here is derived from an EMBL/GenBank/DDBJ whole genome shotgun (WGS) entry which is preliminary data.</text>
</comment>
<reference evidence="4" key="1">
    <citation type="journal article" date="2014" name="Int. J. Syst. Evol. Microbiol.">
        <title>Complete genome sequence of Corynebacterium casei LMG S-19264T (=DSM 44701T), isolated from a smear-ripened cheese.</title>
        <authorList>
            <consortium name="US DOE Joint Genome Institute (JGI-PGF)"/>
            <person name="Walter F."/>
            <person name="Albersmeier A."/>
            <person name="Kalinowski J."/>
            <person name="Ruckert C."/>
        </authorList>
    </citation>
    <scope>NUCLEOTIDE SEQUENCE</scope>
    <source>
        <strain evidence="4">VKM B-1513</strain>
    </source>
</reference>
<feature type="transmembrane region" description="Helical" evidence="1">
    <location>
        <begin position="61"/>
        <end position="83"/>
    </location>
</feature>
<sequence length="906" mass="95935">MFALGPLSFAAPLALAGLLALPALWFLLRATPPAPRRAVFPPLRLLMGAPDDAETPQHAPWWLILFRLLIAALIIIALARPVWTPAAVETETRPSLLVLDNGWTAASAWDDMRREAERLIDQADRDGRVIAVTGTADSGNAPLPVRLGNADAARRQLETLSPQPWPADREATADRLRNARDAGQLDGPLAVTWLSDGLNSGDAARLAQTLSGLGRLRVIEPDSGRAALGLAPPEAAADGLTVEVRRAATDLPRTAGVTALGADGRAIARRDVTFEAGSGIASATLSLPLDLRNRIASLRLDGTSTAGSVHLLGDSWQRPRVGLIELTASEGQPLLSDLHYIQSALAPRAELIRGTLDDLLAAEPSVLVMTDDARSDDPRIADFIDNGGVLIRFAGPRLAARGDALLPVDLRQGGRLFGGALNWEEPQTLAPFPDTSPFAGLPVDRNATVDRQVLAQPGSATPDRVWARLDDGTPLVTAERRARGWIVLFHVTASPEWSDLPLTGLFPRMLQRLMGLAHSGSASSPANGAWVLDRALDAEGQLAPAPASARPIPAQAFETTTPGPVSPPGLYRLGPASAALNVIARDTRMVPLPRNLPGAEFAGLDGPRVSQFDAPLLAAALILLALDILIALALAGRLPVRLGGTAAAVLVAVAILPGAPMADAQDTDPDAYALEAALSLRFAYVRTGNAQTDGRSEAGLAGLGREITRRSAMEPDAPMGIDIETDPLLFFPMIYWPVSTDVQPLSPETAGKVSAYLQSGGLIVFDTQDADVAMLRTGAPHPGLVTLLESIDIPPLAQIPPDHVLTRTFYLLQDFPGRFSGSPVWVEANPDGASRDGTSGVIIGANDWASAWARNANGEAMVPVEGGDRQREMAYRFGVNIAMYALTGNYKADQVHVPEILERLGQ</sequence>
<organism evidence="4 5">
    <name type="scientific">Maricaulis virginensis</name>
    <dbReference type="NCBI Taxonomy" id="144022"/>
    <lineage>
        <taxon>Bacteria</taxon>
        <taxon>Pseudomonadati</taxon>
        <taxon>Pseudomonadota</taxon>
        <taxon>Alphaproteobacteria</taxon>
        <taxon>Maricaulales</taxon>
        <taxon>Maricaulaceae</taxon>
        <taxon>Maricaulis</taxon>
    </lineage>
</organism>
<dbReference type="PANTHER" id="PTHR37464:SF1">
    <property type="entry name" value="BLL2463 PROTEIN"/>
    <property type="match status" value="1"/>
</dbReference>
<dbReference type="AlphaFoldDB" id="A0A9W6IK00"/>
<evidence type="ECO:0000259" key="2">
    <source>
        <dbReference type="Pfam" id="PF07584"/>
    </source>
</evidence>
<feature type="transmembrane region" description="Helical" evidence="1">
    <location>
        <begin position="6"/>
        <end position="28"/>
    </location>
</feature>
<proteinExistence type="predicted"/>
<dbReference type="CDD" id="cd03143">
    <property type="entry name" value="A4_beta-galactosidase_middle_domain"/>
    <property type="match status" value="1"/>
</dbReference>
<accession>A0A9W6IK00</accession>
<dbReference type="InterPro" id="IPR011933">
    <property type="entry name" value="Double_TM_dom"/>
</dbReference>
<evidence type="ECO:0000313" key="4">
    <source>
        <dbReference type="EMBL" id="GLK51323.1"/>
    </source>
</evidence>